<comment type="caution">
    <text evidence="3">The sequence shown here is derived from an EMBL/GenBank/DDBJ whole genome shotgun (WGS) entry which is preliminary data.</text>
</comment>
<dbReference type="Pfam" id="PF01882">
    <property type="entry name" value="DUF58"/>
    <property type="match status" value="1"/>
</dbReference>
<evidence type="ECO:0000313" key="3">
    <source>
        <dbReference type="EMBL" id="KAA1258529.1"/>
    </source>
</evidence>
<keyword evidence="1" id="KW-0472">Membrane</keyword>
<gene>
    <name evidence="3" type="ORF">LF1_10490</name>
</gene>
<evidence type="ECO:0000256" key="1">
    <source>
        <dbReference type="SAM" id="Phobius"/>
    </source>
</evidence>
<keyword evidence="1" id="KW-0812">Transmembrane</keyword>
<reference evidence="3 4" key="1">
    <citation type="submission" date="2019-08" db="EMBL/GenBank/DDBJ databases">
        <title>Deep-cultivation of Planctomycetes and their phenomic and genomic characterization uncovers novel biology.</title>
        <authorList>
            <person name="Wiegand S."/>
            <person name="Jogler M."/>
            <person name="Boedeker C."/>
            <person name="Pinto D."/>
            <person name="Vollmers J."/>
            <person name="Rivas-Marin E."/>
            <person name="Kohn T."/>
            <person name="Peeters S.H."/>
            <person name="Heuer A."/>
            <person name="Rast P."/>
            <person name="Oberbeckmann S."/>
            <person name="Bunk B."/>
            <person name="Jeske O."/>
            <person name="Meyerdierks A."/>
            <person name="Storesund J.E."/>
            <person name="Kallscheuer N."/>
            <person name="Luecker S."/>
            <person name="Lage O.M."/>
            <person name="Pohl T."/>
            <person name="Merkel B.J."/>
            <person name="Hornburger P."/>
            <person name="Mueller R.-W."/>
            <person name="Bruemmer F."/>
            <person name="Labrenz M."/>
            <person name="Spormann A.M."/>
            <person name="Op Den Camp H."/>
            <person name="Overmann J."/>
            <person name="Amann R."/>
            <person name="Jetten M.S.M."/>
            <person name="Mascher T."/>
            <person name="Medema M.H."/>
            <person name="Devos D.P."/>
            <person name="Kaster A.-K."/>
            <person name="Ovreas L."/>
            <person name="Rohde M."/>
            <person name="Galperin M.Y."/>
            <person name="Jogler C."/>
        </authorList>
    </citation>
    <scope>NUCLEOTIDE SEQUENCE [LARGE SCALE GENOMIC DNA]</scope>
    <source>
        <strain evidence="3 4">LF1</strain>
    </source>
</reference>
<proteinExistence type="predicted"/>
<sequence>MPRRKRWSFFMGPLENRGVRWFDEFHRSELTVGGRAMFWGMLGSAAMLMGGLTQPQAVCFGFCTSALVVAGIAGVFFRPQLRMTRHINVYPSAGEVYQYRVDVQNTGSRIARNLVIEERGLPPDLRPHGQLPAIDSLLPGETKSVTLELLCISRDSFELDRLQGATTYPMGLVKSGKKSKQSDRLVVYPKVTDVGAFDVPHSRNHQPGGIAVASHVGESTEFLGTRDWRQGDRLRDIHWPSSARTGRLITREYQEEYFVRLAIILDVDAPRRRDEPRLEKAVSLTAGITDALARQEYIVDIFAAGNDVYHFQAGRALAHLDNILELLACLESGNRLDIQALESVLLPEAARLSAVILVLMDWDERRSELVQQLKAYGLAVRVICMKPGCSPSGLDEPEIIEVAS</sequence>
<dbReference type="OrthoDB" id="9812729at2"/>
<dbReference type="AlphaFoldDB" id="A0A5B1CFN1"/>
<organism evidence="3 4">
    <name type="scientific">Rubripirellula obstinata</name>
    <dbReference type="NCBI Taxonomy" id="406547"/>
    <lineage>
        <taxon>Bacteria</taxon>
        <taxon>Pseudomonadati</taxon>
        <taxon>Planctomycetota</taxon>
        <taxon>Planctomycetia</taxon>
        <taxon>Pirellulales</taxon>
        <taxon>Pirellulaceae</taxon>
        <taxon>Rubripirellula</taxon>
    </lineage>
</organism>
<dbReference type="PANTHER" id="PTHR34351">
    <property type="entry name" value="SLR1927 PROTEIN-RELATED"/>
    <property type="match status" value="1"/>
</dbReference>
<accession>A0A5B1CFN1</accession>
<feature type="domain" description="DUF58" evidence="2">
    <location>
        <begin position="225"/>
        <end position="383"/>
    </location>
</feature>
<dbReference type="Proteomes" id="UP000322699">
    <property type="component" value="Unassembled WGS sequence"/>
</dbReference>
<keyword evidence="4" id="KW-1185">Reference proteome</keyword>
<evidence type="ECO:0000313" key="4">
    <source>
        <dbReference type="Proteomes" id="UP000322699"/>
    </source>
</evidence>
<feature type="transmembrane region" description="Helical" evidence="1">
    <location>
        <begin position="55"/>
        <end position="77"/>
    </location>
</feature>
<dbReference type="InterPro" id="IPR002881">
    <property type="entry name" value="DUF58"/>
</dbReference>
<evidence type="ECO:0000259" key="2">
    <source>
        <dbReference type="Pfam" id="PF01882"/>
    </source>
</evidence>
<name>A0A5B1CFN1_9BACT</name>
<protein>
    <recommendedName>
        <fullName evidence="2">DUF58 domain-containing protein</fullName>
    </recommendedName>
</protein>
<dbReference type="EMBL" id="VRLW01000001">
    <property type="protein sequence ID" value="KAA1258529.1"/>
    <property type="molecule type" value="Genomic_DNA"/>
</dbReference>
<dbReference type="RefSeq" id="WP_084422223.1">
    <property type="nucleotide sequence ID" value="NZ_LWSK01000001.1"/>
</dbReference>
<keyword evidence="1" id="KW-1133">Transmembrane helix</keyword>